<keyword evidence="11" id="KW-1185">Reference proteome</keyword>
<keyword evidence="5 7" id="KW-1133">Transmembrane helix</keyword>
<dbReference type="RefSeq" id="WP_132746828.1">
    <property type="nucleotide sequence ID" value="NZ_SLXK01000022.1"/>
</dbReference>
<dbReference type="InterPro" id="IPR032807">
    <property type="entry name" value="GNVR"/>
</dbReference>
<evidence type="ECO:0000256" key="7">
    <source>
        <dbReference type="SAM" id="Phobius"/>
    </source>
</evidence>
<evidence type="ECO:0000256" key="6">
    <source>
        <dbReference type="ARBA" id="ARBA00023136"/>
    </source>
</evidence>
<accession>A0A4R2NSJ1</accession>
<feature type="transmembrane region" description="Helical" evidence="7">
    <location>
        <begin position="174"/>
        <end position="195"/>
    </location>
</feature>
<dbReference type="Pfam" id="PF13807">
    <property type="entry name" value="GNVR"/>
    <property type="match status" value="1"/>
</dbReference>
<gene>
    <name evidence="10" type="ORF">EV207_12232</name>
</gene>
<dbReference type="GO" id="GO:0005886">
    <property type="term" value="C:plasma membrane"/>
    <property type="evidence" value="ECO:0007669"/>
    <property type="project" value="UniProtKB-SubCell"/>
</dbReference>
<proteinExistence type="inferred from homology"/>
<name>A0A4R2NSJ1_9BACL</name>
<dbReference type="PANTHER" id="PTHR32309:SF13">
    <property type="entry name" value="FERRIC ENTEROBACTIN TRANSPORT PROTEIN FEPE"/>
    <property type="match status" value="1"/>
</dbReference>
<evidence type="ECO:0000313" key="10">
    <source>
        <dbReference type="EMBL" id="TCP24929.1"/>
    </source>
</evidence>
<feature type="transmembrane region" description="Helical" evidence="7">
    <location>
        <begin position="18"/>
        <end position="40"/>
    </location>
</feature>
<keyword evidence="3" id="KW-1003">Cell membrane</keyword>
<sequence>MEETISLKEIFQTLRKRLAMILVITILAAAVSAAVTYFVMTPKYNASTQILVNQSDSKESVYDTNSVQTNVQLINTYSVIIKSPTVLKKVVSDLNLDMTPDQLKGILSVSSEQDSQVFTVTVESTKPAEAATIANSIASVFKEKIQKIMKVDNVSILSKAQVTDNPAPVSPKPLLNMAIAFVVGLMVSVGLAFLLEYLDNTVKTEEDIEKLLELPVLGAITEINGNEQKVVKQDAMQQQVRSDQIEA</sequence>
<dbReference type="OrthoDB" id="2360475at2"/>
<protein>
    <submittedName>
        <fullName evidence="10">Capsular polysaccharide biosynthesis protein</fullName>
    </submittedName>
</protein>
<evidence type="ECO:0000256" key="1">
    <source>
        <dbReference type="ARBA" id="ARBA00004651"/>
    </source>
</evidence>
<keyword evidence="6 7" id="KW-0472">Membrane</keyword>
<evidence type="ECO:0000256" key="5">
    <source>
        <dbReference type="ARBA" id="ARBA00022989"/>
    </source>
</evidence>
<dbReference type="EMBL" id="SLXK01000022">
    <property type="protein sequence ID" value="TCP24929.1"/>
    <property type="molecule type" value="Genomic_DNA"/>
</dbReference>
<dbReference type="Proteomes" id="UP000295416">
    <property type="component" value="Unassembled WGS sequence"/>
</dbReference>
<organism evidence="10 11">
    <name type="scientific">Scopulibacillus darangshiensis</name>
    <dbReference type="NCBI Taxonomy" id="442528"/>
    <lineage>
        <taxon>Bacteria</taxon>
        <taxon>Bacillati</taxon>
        <taxon>Bacillota</taxon>
        <taxon>Bacilli</taxon>
        <taxon>Bacillales</taxon>
        <taxon>Sporolactobacillaceae</taxon>
        <taxon>Scopulibacillus</taxon>
    </lineage>
</organism>
<evidence type="ECO:0000256" key="3">
    <source>
        <dbReference type="ARBA" id="ARBA00022475"/>
    </source>
</evidence>
<comment type="caution">
    <text evidence="10">The sequence shown here is derived from an EMBL/GenBank/DDBJ whole genome shotgun (WGS) entry which is preliminary data.</text>
</comment>
<evidence type="ECO:0000256" key="4">
    <source>
        <dbReference type="ARBA" id="ARBA00022692"/>
    </source>
</evidence>
<dbReference type="InterPro" id="IPR050445">
    <property type="entry name" value="Bact_polysacc_biosynth/exp"/>
</dbReference>
<comment type="similarity">
    <text evidence="2">Belongs to the CpsC/CapA family.</text>
</comment>
<dbReference type="GO" id="GO:0004713">
    <property type="term" value="F:protein tyrosine kinase activity"/>
    <property type="evidence" value="ECO:0007669"/>
    <property type="project" value="TreeGrafter"/>
</dbReference>
<feature type="domain" description="Tyrosine-protein kinase G-rich" evidence="9">
    <location>
        <begin position="141"/>
        <end position="194"/>
    </location>
</feature>
<evidence type="ECO:0000256" key="2">
    <source>
        <dbReference type="ARBA" id="ARBA00006683"/>
    </source>
</evidence>
<reference evidence="10 11" key="1">
    <citation type="submission" date="2019-03" db="EMBL/GenBank/DDBJ databases">
        <title>Genomic Encyclopedia of Type Strains, Phase IV (KMG-IV): sequencing the most valuable type-strain genomes for metagenomic binning, comparative biology and taxonomic classification.</title>
        <authorList>
            <person name="Goeker M."/>
        </authorList>
    </citation>
    <scope>NUCLEOTIDE SEQUENCE [LARGE SCALE GENOMIC DNA]</scope>
    <source>
        <strain evidence="10 11">DSM 19377</strain>
    </source>
</reference>
<keyword evidence="4 7" id="KW-0812">Transmembrane</keyword>
<evidence type="ECO:0000259" key="9">
    <source>
        <dbReference type="Pfam" id="PF13807"/>
    </source>
</evidence>
<dbReference type="Pfam" id="PF02706">
    <property type="entry name" value="Wzz"/>
    <property type="match status" value="1"/>
</dbReference>
<dbReference type="PANTHER" id="PTHR32309">
    <property type="entry name" value="TYROSINE-PROTEIN KINASE"/>
    <property type="match status" value="1"/>
</dbReference>
<evidence type="ECO:0000313" key="11">
    <source>
        <dbReference type="Proteomes" id="UP000295416"/>
    </source>
</evidence>
<feature type="domain" description="Polysaccharide chain length determinant N-terminal" evidence="8">
    <location>
        <begin position="3"/>
        <end position="94"/>
    </location>
</feature>
<evidence type="ECO:0000259" key="8">
    <source>
        <dbReference type="Pfam" id="PF02706"/>
    </source>
</evidence>
<comment type="subcellular location">
    <subcellularLocation>
        <location evidence="1">Cell membrane</location>
        <topology evidence="1">Multi-pass membrane protein</topology>
    </subcellularLocation>
</comment>
<dbReference type="InterPro" id="IPR003856">
    <property type="entry name" value="LPS_length_determ_N"/>
</dbReference>
<dbReference type="AlphaFoldDB" id="A0A4R2NSJ1"/>